<dbReference type="GO" id="GO:0004067">
    <property type="term" value="F:asparaginase activity"/>
    <property type="evidence" value="ECO:0007669"/>
    <property type="project" value="UniProtKB-UniRule"/>
</dbReference>
<dbReference type="PANTHER" id="PTHR11707:SF28">
    <property type="entry name" value="60 KDA LYSOPHOSPHOLIPASE"/>
    <property type="match status" value="1"/>
</dbReference>
<dbReference type="AlphaFoldDB" id="A0A5E4SE53"/>
<evidence type="ECO:0000256" key="5">
    <source>
        <dbReference type="PROSITE-ProRule" id="PRU10100"/>
    </source>
</evidence>
<dbReference type="SUPFAM" id="SSF53774">
    <property type="entry name" value="Glutaminase/Asparaginase"/>
    <property type="match status" value="1"/>
</dbReference>
<dbReference type="Pfam" id="PF00710">
    <property type="entry name" value="Asparaginase"/>
    <property type="match status" value="1"/>
</dbReference>
<dbReference type="FunFam" id="3.40.50.1170:FF:000001">
    <property type="entry name" value="L-asparaginase 2"/>
    <property type="match status" value="1"/>
</dbReference>
<feature type="binding site" evidence="4">
    <location>
        <begin position="97"/>
        <end position="98"/>
    </location>
    <ligand>
        <name>substrate</name>
    </ligand>
</feature>
<dbReference type="InterPro" id="IPR027473">
    <property type="entry name" value="L-asparaginase_C"/>
</dbReference>
<sequence>MTASAPSQLPKCAYIATGGTIAMKIDPLKQAPVPALSGEDLLAAVPAITAIARLEVNNLSNVPSDYMGPQRWIELHRAISSALAKDDVAGVIVSHGTDTLEETAWFLDLTTDTHKPIVLTGAQRNASASDFDGPRNLLNAARVCLSPDARGKGAVVVLNNQINAAREVTKAHTADVEAFRSGDFGFLGTVDEDRVVFARSPVRRQFIRLERDTLPYVEIVPMYAGADGGLVRAALKLGARGIVIQALGFGNVNAEMYEAIREAIMADVPVVISTRVPNGRVLPVYGFVGGGSTLKAAGSIFADNLSPQKARILLMLALQNSSAREDIQRLFDR</sequence>
<gene>
    <name evidence="8" type="ORF">PCE31106_00722</name>
</gene>
<evidence type="ECO:0000256" key="1">
    <source>
        <dbReference type="ARBA" id="ARBA00010518"/>
    </source>
</evidence>
<proteinExistence type="inferred from homology"/>
<dbReference type="EMBL" id="CABPSL010000001">
    <property type="protein sequence ID" value="VVD73393.1"/>
    <property type="molecule type" value="Genomic_DNA"/>
</dbReference>
<dbReference type="InterPro" id="IPR027475">
    <property type="entry name" value="Asparaginase/glutaminase_AS2"/>
</dbReference>
<dbReference type="InterPro" id="IPR040919">
    <property type="entry name" value="Asparaginase_C"/>
</dbReference>
<dbReference type="InterPro" id="IPR037152">
    <property type="entry name" value="L-asparaginase_N_sf"/>
</dbReference>
<dbReference type="PROSITE" id="PS00917">
    <property type="entry name" value="ASN_GLN_ASE_2"/>
    <property type="match status" value="1"/>
</dbReference>
<dbReference type="PANTHER" id="PTHR11707">
    <property type="entry name" value="L-ASPARAGINASE"/>
    <property type="match status" value="1"/>
</dbReference>
<dbReference type="SMART" id="SM00870">
    <property type="entry name" value="Asparaginase"/>
    <property type="match status" value="1"/>
</dbReference>
<dbReference type="CDD" id="cd08964">
    <property type="entry name" value="L-asparaginase_II"/>
    <property type="match status" value="1"/>
</dbReference>
<feature type="active site" description="O-isoaspartyl threonine intermediate" evidence="3">
    <location>
        <position position="20"/>
    </location>
</feature>
<evidence type="ECO:0000256" key="3">
    <source>
        <dbReference type="PIRSR" id="PIRSR001220-1"/>
    </source>
</evidence>
<dbReference type="SFLD" id="SFLDS00057">
    <property type="entry name" value="Glutaminase/Asparaginase"/>
    <property type="match status" value="1"/>
</dbReference>
<accession>A0A5E4SE53</accession>
<evidence type="ECO:0000259" key="6">
    <source>
        <dbReference type="Pfam" id="PF00710"/>
    </source>
</evidence>
<dbReference type="Pfam" id="PF17763">
    <property type="entry name" value="Asparaginase_C"/>
    <property type="match status" value="1"/>
</dbReference>
<protein>
    <submittedName>
        <fullName evidence="8">L-asparaginase</fullName>
    </submittedName>
</protein>
<feature type="active site" evidence="5">
    <location>
        <position position="97"/>
    </location>
</feature>
<dbReference type="PRINTS" id="PR00139">
    <property type="entry name" value="ASNGLNASE"/>
</dbReference>
<dbReference type="Gene3D" id="3.40.50.40">
    <property type="match status" value="1"/>
</dbReference>
<dbReference type="Proteomes" id="UP000384354">
    <property type="component" value="Unassembled WGS sequence"/>
</dbReference>
<dbReference type="Gene3D" id="3.40.50.1170">
    <property type="entry name" value="L-asparaginase, N-terminal domain"/>
    <property type="match status" value="1"/>
</dbReference>
<dbReference type="RefSeq" id="WP_150562406.1">
    <property type="nucleotide sequence ID" value="NZ_CABPSL010000001.1"/>
</dbReference>
<name>A0A5E4SE53_9BURK</name>
<evidence type="ECO:0000256" key="4">
    <source>
        <dbReference type="PIRSR" id="PIRSR001220-2"/>
    </source>
</evidence>
<dbReference type="OrthoDB" id="9788068at2"/>
<comment type="similarity">
    <text evidence="1">Belongs to the asparaginase 1 family.</text>
</comment>
<dbReference type="PIRSF" id="PIRSF500176">
    <property type="entry name" value="L_ASNase"/>
    <property type="match status" value="1"/>
</dbReference>
<dbReference type="InterPro" id="IPR036152">
    <property type="entry name" value="Asp/glu_Ase-like_sf"/>
</dbReference>
<dbReference type="PROSITE" id="PS51732">
    <property type="entry name" value="ASN_GLN_ASE_3"/>
    <property type="match status" value="1"/>
</dbReference>
<dbReference type="InterPro" id="IPR004550">
    <property type="entry name" value="AsnASE_II"/>
</dbReference>
<feature type="domain" description="L-asparaginase N-terminal" evidence="6">
    <location>
        <begin position="14"/>
        <end position="202"/>
    </location>
</feature>
<reference evidence="8 9" key="1">
    <citation type="submission" date="2019-08" db="EMBL/GenBank/DDBJ databases">
        <authorList>
            <person name="Peeters C."/>
        </authorList>
    </citation>
    <scope>NUCLEOTIDE SEQUENCE [LARGE SCALE GENOMIC DNA]</scope>
    <source>
        <strain evidence="8 9">LMG 31106</strain>
    </source>
</reference>
<evidence type="ECO:0000313" key="8">
    <source>
        <dbReference type="EMBL" id="VVD73393.1"/>
    </source>
</evidence>
<dbReference type="InterPro" id="IPR006034">
    <property type="entry name" value="Asparaginase/glutaminase-like"/>
</dbReference>
<evidence type="ECO:0000256" key="2">
    <source>
        <dbReference type="ARBA" id="ARBA00022801"/>
    </source>
</evidence>
<dbReference type="GO" id="GO:0006528">
    <property type="term" value="P:asparagine metabolic process"/>
    <property type="evidence" value="ECO:0007669"/>
    <property type="project" value="InterPro"/>
</dbReference>
<feature type="domain" description="Asparaginase/glutaminase C-terminal" evidence="7">
    <location>
        <begin position="217"/>
        <end position="331"/>
    </location>
</feature>
<keyword evidence="2" id="KW-0378">Hydrolase</keyword>
<feature type="binding site" evidence="4">
    <location>
        <position position="64"/>
    </location>
    <ligand>
        <name>substrate</name>
    </ligand>
</feature>
<evidence type="ECO:0000313" key="9">
    <source>
        <dbReference type="Proteomes" id="UP000384354"/>
    </source>
</evidence>
<dbReference type="InterPro" id="IPR027474">
    <property type="entry name" value="L-asparaginase_N"/>
</dbReference>
<evidence type="ECO:0000259" key="7">
    <source>
        <dbReference type="Pfam" id="PF17763"/>
    </source>
</evidence>
<dbReference type="PIRSF" id="PIRSF001220">
    <property type="entry name" value="L-ASNase_gatD"/>
    <property type="match status" value="1"/>
</dbReference>
<organism evidence="8 9">
    <name type="scientific">Pandoraea cepalis</name>
    <dbReference type="NCBI Taxonomy" id="2508294"/>
    <lineage>
        <taxon>Bacteria</taxon>
        <taxon>Pseudomonadati</taxon>
        <taxon>Pseudomonadota</taxon>
        <taxon>Betaproteobacteria</taxon>
        <taxon>Burkholderiales</taxon>
        <taxon>Burkholderiaceae</taxon>
        <taxon>Pandoraea</taxon>
    </lineage>
</organism>